<dbReference type="RefSeq" id="WP_348518899.1">
    <property type="nucleotide sequence ID" value="NZ_CP155620.1"/>
</dbReference>
<accession>A0AAU7E9E2</accession>
<gene>
    <name evidence="2" type="primary">mapA</name>
    <name evidence="2" type="ORF">AAH949_02625</name>
</gene>
<dbReference type="AlphaFoldDB" id="A0AAU7E9E2"/>
<reference evidence="2" key="1">
    <citation type="submission" date="2024-05" db="EMBL/GenBank/DDBJ databases">
        <title>Campylobacter coli isolated from environmental waters in Slovenia.</title>
        <authorList>
            <person name="Zautner A.E."/>
            <person name="Bunk B."/>
            <person name="Riedel T."/>
            <person name="Sproeer C."/>
        </authorList>
    </citation>
    <scope>NUCLEOTIDE SEQUENCE</scope>
    <source>
        <strain evidence="2">CCS1377</strain>
    </source>
</reference>
<organism evidence="2">
    <name type="scientific">Campylobacter sp. CCS1377</name>
    <dbReference type="NCBI Taxonomy" id="3158229"/>
    <lineage>
        <taxon>Bacteria</taxon>
        <taxon>Pseudomonadati</taxon>
        <taxon>Campylobacterota</taxon>
        <taxon>Epsilonproteobacteria</taxon>
        <taxon>Campylobacterales</taxon>
        <taxon>Campylobacteraceae</taxon>
        <taxon>Campylobacter</taxon>
    </lineage>
</organism>
<proteinExistence type="predicted"/>
<evidence type="ECO:0000256" key="1">
    <source>
        <dbReference type="SAM" id="SignalP"/>
    </source>
</evidence>
<keyword evidence="2" id="KW-0449">Lipoprotein</keyword>
<protein>
    <submittedName>
        <fullName evidence="2">Outer membrane lipoprotein MapA</fullName>
    </submittedName>
</protein>
<name>A0AAU7E9E2_9BACT</name>
<feature type="chain" id="PRO_5043414272" evidence="1">
    <location>
        <begin position="20"/>
        <end position="212"/>
    </location>
</feature>
<dbReference type="NCBIfam" id="NF041252">
    <property type="entry name" value="outer_memb_MapA"/>
    <property type="match status" value="1"/>
</dbReference>
<dbReference type="PROSITE" id="PS51257">
    <property type="entry name" value="PROKAR_LIPOPROTEIN"/>
    <property type="match status" value="1"/>
</dbReference>
<keyword evidence="1" id="KW-0732">Signal</keyword>
<dbReference type="InterPro" id="IPR053486">
    <property type="entry name" value="MapA_lipoprotein"/>
</dbReference>
<feature type="signal peptide" evidence="1">
    <location>
        <begin position="1"/>
        <end position="19"/>
    </location>
</feature>
<dbReference type="EMBL" id="CP155620">
    <property type="protein sequence ID" value="XBJ29749.1"/>
    <property type="molecule type" value="Genomic_DNA"/>
</dbReference>
<evidence type="ECO:0000313" key="2">
    <source>
        <dbReference type="EMBL" id="XBJ29749.1"/>
    </source>
</evidence>
<sequence>MLKQISIFIVMLFVFSACATNSGTIAQVEQISNSTQCQPCESNKAFEAKIKGLIYLSDVGLKCCANKRTLDTSVALKKVYLHRIYDLEEEKKIFKNKNASYYLDEHFNVILYSMLKTELKNRGIIVLEKSDSPYDLKLDLAFTDFNSKVDNNGLHSRVKANLKLRNINTQKTLAVSTRQDVVGFKDEKEVSFYTHLLLKQMANKIASIISSL</sequence>